<accession>A0ACB6QNT4</accession>
<protein>
    <submittedName>
        <fullName evidence="1">Glucose dehydrogenase</fullName>
    </submittedName>
</protein>
<gene>
    <name evidence="1" type="ORF">BDR25DRAFT_344569</name>
</gene>
<reference evidence="1" key="1">
    <citation type="journal article" date="2020" name="Stud. Mycol.">
        <title>101 Dothideomycetes genomes: a test case for predicting lifestyles and emergence of pathogens.</title>
        <authorList>
            <person name="Haridas S."/>
            <person name="Albert R."/>
            <person name="Binder M."/>
            <person name="Bloem J."/>
            <person name="Labutti K."/>
            <person name="Salamov A."/>
            <person name="Andreopoulos B."/>
            <person name="Baker S."/>
            <person name="Barry K."/>
            <person name="Bills G."/>
            <person name="Bluhm B."/>
            <person name="Cannon C."/>
            <person name="Castanera R."/>
            <person name="Culley D."/>
            <person name="Daum C."/>
            <person name="Ezra D."/>
            <person name="Gonzalez J."/>
            <person name="Henrissat B."/>
            <person name="Kuo A."/>
            <person name="Liang C."/>
            <person name="Lipzen A."/>
            <person name="Lutzoni F."/>
            <person name="Magnuson J."/>
            <person name="Mondo S."/>
            <person name="Nolan M."/>
            <person name="Ohm R."/>
            <person name="Pangilinan J."/>
            <person name="Park H.-J."/>
            <person name="Ramirez L."/>
            <person name="Alfaro M."/>
            <person name="Sun H."/>
            <person name="Tritt A."/>
            <person name="Yoshinaga Y."/>
            <person name="Zwiers L.-H."/>
            <person name="Turgeon B."/>
            <person name="Goodwin S."/>
            <person name="Spatafora J."/>
            <person name="Crous P."/>
            <person name="Grigoriev I."/>
        </authorList>
    </citation>
    <scope>NUCLEOTIDE SEQUENCE</scope>
    <source>
        <strain evidence="1">ATCC 200398</strain>
    </source>
</reference>
<dbReference type="EMBL" id="MU003518">
    <property type="protein sequence ID" value="KAF2467780.1"/>
    <property type="molecule type" value="Genomic_DNA"/>
</dbReference>
<evidence type="ECO:0000313" key="2">
    <source>
        <dbReference type="Proteomes" id="UP000799755"/>
    </source>
</evidence>
<proteinExistence type="predicted"/>
<sequence length="547" mass="59620">MYDFIIIGGGTAGSVLASRLAKPHNSNPSTSPFHILILEAGPNTANHPHTAIPWESAALHGSKLDWNYRTVPQVHLDGKPRYNCAVKGLGGGTVINSGGWIRGDRRDYDDWARVVGDERWSYEGMLKYFKRSERHWDSSVDAGQHGFEGPIYNSSPSSSGRKYPLREEILEAWKSLGFEEKRDGNDGNPQGIAELVENWREGRRQIASQAYGLEGVEVVTDVLVRRVMLSSEVEGTSAQRKAVGVECADGATYLLKPGGEVVVSAGAYRTPQILLLSGIGEPAELDKHGIKTEVELPDVGKNFHDHMIAYRYWKLRNPDRGLAAGSPLFNDPAYIKGGPLDWLVSIPVSAEGLRTAIARDEGNSAEVLDQHPLVKGPRTHVELSVLYAVFGGEQVGLKLPVDGTAIMTFLMPFLPTSRGSVTLRSAHPEDSPVIDPNYYATETDRYVAREGWRTLSQLMQKTPQGKGIVSNEIVPEGYGVDDEETDGAIDARLKIGGVTAFHPAGTASMGKVVDGSLKIPKPLASHYQVAVYAIAEQAADIILRDHK</sequence>
<comment type="caution">
    <text evidence="1">The sequence shown here is derived from an EMBL/GenBank/DDBJ whole genome shotgun (WGS) entry which is preliminary data.</text>
</comment>
<organism evidence="1 2">
    <name type="scientific">Lindgomyces ingoldianus</name>
    <dbReference type="NCBI Taxonomy" id="673940"/>
    <lineage>
        <taxon>Eukaryota</taxon>
        <taxon>Fungi</taxon>
        <taxon>Dikarya</taxon>
        <taxon>Ascomycota</taxon>
        <taxon>Pezizomycotina</taxon>
        <taxon>Dothideomycetes</taxon>
        <taxon>Pleosporomycetidae</taxon>
        <taxon>Pleosporales</taxon>
        <taxon>Lindgomycetaceae</taxon>
        <taxon>Lindgomyces</taxon>
    </lineage>
</organism>
<evidence type="ECO:0000313" key="1">
    <source>
        <dbReference type="EMBL" id="KAF2467780.1"/>
    </source>
</evidence>
<keyword evidence="2" id="KW-1185">Reference proteome</keyword>
<name>A0ACB6QNT4_9PLEO</name>
<dbReference type="Proteomes" id="UP000799755">
    <property type="component" value="Unassembled WGS sequence"/>
</dbReference>